<feature type="transmembrane region" description="Helical" evidence="1">
    <location>
        <begin position="67"/>
        <end position="90"/>
    </location>
</feature>
<accession>A0A1N7HN89</accession>
<gene>
    <name evidence="2" type="ORF">SAMN05421666_3502</name>
</gene>
<dbReference type="Proteomes" id="UP000186019">
    <property type="component" value="Unassembled WGS sequence"/>
</dbReference>
<feature type="transmembrane region" description="Helical" evidence="1">
    <location>
        <begin position="21"/>
        <end position="47"/>
    </location>
</feature>
<sequence>MPHSQDNSIRRHGLKPAWAEVVLAFLLAAIAGWIDAVGFLHFGGLFVSFMSGNTTRLGVDIGHADPLLMLLPAVVIACFVLGAFVGTLIYRGARGYGGALVLAVVALTLCAALVLHGRHGIEAVFAGLLAAAMGMQNTAMQGVAGHAVGLTYLTGNLTKLGQNLALMILGEDTGRKCLLFAGIWAAMFSGAIGGALAHTRADLAALGPVMVLLGIIAILRAAYVRMRH</sequence>
<keyword evidence="1" id="KW-0812">Transmembrane</keyword>
<protein>
    <submittedName>
        <fullName evidence="2">Uncharacterized membrane protein YoaK, UPF0700 family</fullName>
    </submittedName>
</protein>
<feature type="transmembrane region" description="Helical" evidence="1">
    <location>
        <begin position="177"/>
        <end position="197"/>
    </location>
</feature>
<dbReference type="AlphaFoldDB" id="A0A1N7HN89"/>
<organism evidence="2 3">
    <name type="scientific">Roseovarius nanhaiticus</name>
    <dbReference type="NCBI Taxonomy" id="573024"/>
    <lineage>
        <taxon>Bacteria</taxon>
        <taxon>Pseudomonadati</taxon>
        <taxon>Pseudomonadota</taxon>
        <taxon>Alphaproteobacteria</taxon>
        <taxon>Rhodobacterales</taxon>
        <taxon>Roseobacteraceae</taxon>
        <taxon>Roseovarius</taxon>
    </lineage>
</organism>
<proteinExistence type="predicted"/>
<evidence type="ECO:0000313" key="2">
    <source>
        <dbReference type="EMBL" id="SIS26263.1"/>
    </source>
</evidence>
<dbReference type="PANTHER" id="PTHR37314:SF4">
    <property type="entry name" value="UPF0700 TRANSMEMBRANE PROTEIN YOAK"/>
    <property type="match status" value="1"/>
</dbReference>
<keyword evidence="1" id="KW-0472">Membrane</keyword>
<feature type="transmembrane region" description="Helical" evidence="1">
    <location>
        <begin position="97"/>
        <end position="118"/>
    </location>
</feature>
<reference evidence="2 3" key="1">
    <citation type="submission" date="2017-01" db="EMBL/GenBank/DDBJ databases">
        <authorList>
            <person name="Mah S.A."/>
            <person name="Swanson W.J."/>
            <person name="Moy G.W."/>
            <person name="Vacquier V.D."/>
        </authorList>
    </citation>
    <scope>NUCLEOTIDE SEQUENCE [LARGE SCALE GENOMIC DNA]</scope>
    <source>
        <strain evidence="2 3">DSM 29590</strain>
    </source>
</reference>
<keyword evidence="3" id="KW-1185">Reference proteome</keyword>
<dbReference type="Pfam" id="PF06912">
    <property type="entry name" value="DUF1275"/>
    <property type="match status" value="1"/>
</dbReference>
<dbReference type="EMBL" id="FTNV01000006">
    <property type="protein sequence ID" value="SIS26263.1"/>
    <property type="molecule type" value="Genomic_DNA"/>
</dbReference>
<dbReference type="InterPro" id="IPR010699">
    <property type="entry name" value="DUF1275"/>
</dbReference>
<keyword evidence="1" id="KW-1133">Transmembrane helix</keyword>
<dbReference type="PANTHER" id="PTHR37314">
    <property type="entry name" value="SLR0142 PROTEIN"/>
    <property type="match status" value="1"/>
</dbReference>
<feature type="transmembrane region" description="Helical" evidence="1">
    <location>
        <begin position="138"/>
        <end position="157"/>
    </location>
</feature>
<name>A0A1N7HN89_9RHOB</name>
<dbReference type="STRING" id="573024.SAMN05216208_3555"/>
<evidence type="ECO:0000256" key="1">
    <source>
        <dbReference type="SAM" id="Phobius"/>
    </source>
</evidence>
<evidence type="ECO:0000313" key="3">
    <source>
        <dbReference type="Proteomes" id="UP000186019"/>
    </source>
</evidence>
<feature type="transmembrane region" description="Helical" evidence="1">
    <location>
        <begin position="203"/>
        <end position="223"/>
    </location>
</feature>
<dbReference type="RefSeq" id="WP_170846625.1">
    <property type="nucleotide sequence ID" value="NZ_FOAC01000007.1"/>
</dbReference>